<proteinExistence type="inferred from homology"/>
<evidence type="ECO:0000256" key="6">
    <source>
        <dbReference type="SAM" id="MobiDB-lite"/>
    </source>
</evidence>
<dbReference type="Pfam" id="PF00270">
    <property type="entry name" value="DEAD"/>
    <property type="match status" value="1"/>
</dbReference>
<accession>A0A0F7SSI1</accession>
<feature type="domain" description="Helicase C-terminal" evidence="8">
    <location>
        <begin position="336"/>
        <end position="513"/>
    </location>
</feature>
<feature type="region of interest" description="Disordered" evidence="6">
    <location>
        <begin position="640"/>
        <end position="677"/>
    </location>
</feature>
<dbReference type="EMBL" id="LN483157">
    <property type="protein sequence ID" value="CED83589.1"/>
    <property type="molecule type" value="Genomic_DNA"/>
</dbReference>
<evidence type="ECO:0000259" key="7">
    <source>
        <dbReference type="PROSITE" id="PS51192"/>
    </source>
</evidence>
<evidence type="ECO:0000256" key="5">
    <source>
        <dbReference type="RuleBase" id="RU365068"/>
    </source>
</evidence>
<feature type="domain" description="Helicase ATP-binding" evidence="7">
    <location>
        <begin position="130"/>
        <end position="322"/>
    </location>
</feature>
<evidence type="ECO:0000259" key="8">
    <source>
        <dbReference type="PROSITE" id="PS51194"/>
    </source>
</evidence>
<evidence type="ECO:0000256" key="2">
    <source>
        <dbReference type="ARBA" id="ARBA00022801"/>
    </source>
</evidence>
<dbReference type="CDD" id="cd18787">
    <property type="entry name" value="SF2_C_DEAD"/>
    <property type="match status" value="1"/>
</dbReference>
<dbReference type="InterPro" id="IPR014001">
    <property type="entry name" value="Helicase_ATP-bd"/>
</dbReference>
<keyword evidence="1 5" id="KW-0547">Nucleotide-binding</keyword>
<keyword evidence="2 5" id="KW-0378">Hydrolase</keyword>
<dbReference type="GO" id="GO:0003723">
    <property type="term" value="F:RNA binding"/>
    <property type="evidence" value="ECO:0007669"/>
    <property type="project" value="UniProtKB-UniRule"/>
</dbReference>
<dbReference type="SMART" id="SM00487">
    <property type="entry name" value="DEXDc"/>
    <property type="match status" value="1"/>
</dbReference>
<evidence type="ECO:0000313" key="9">
    <source>
        <dbReference type="EMBL" id="CED83589.1"/>
    </source>
</evidence>
<dbReference type="PROSITE" id="PS51194">
    <property type="entry name" value="HELICASE_CTER"/>
    <property type="match status" value="1"/>
</dbReference>
<comment type="function">
    <text evidence="5">RNA helicase.</text>
</comment>
<evidence type="ECO:0000256" key="1">
    <source>
        <dbReference type="ARBA" id="ARBA00022741"/>
    </source>
</evidence>
<dbReference type="PANTHER" id="PTHR24031">
    <property type="entry name" value="RNA HELICASE"/>
    <property type="match status" value="1"/>
</dbReference>
<dbReference type="GO" id="GO:0005524">
    <property type="term" value="F:ATP binding"/>
    <property type="evidence" value="ECO:0007669"/>
    <property type="project" value="UniProtKB-UniRule"/>
</dbReference>
<dbReference type="SMART" id="SM00490">
    <property type="entry name" value="HELICc"/>
    <property type="match status" value="1"/>
</dbReference>
<keyword evidence="5 9" id="KW-0347">Helicase</keyword>
<dbReference type="InterPro" id="IPR011545">
    <property type="entry name" value="DEAD/DEAH_box_helicase_dom"/>
</dbReference>
<comment type="domain">
    <text evidence="5">The Q motif is unique to and characteristic of the DEAD box family of RNA helicases and controls ATP binding and hydrolysis.</text>
</comment>
<dbReference type="InterPro" id="IPR027417">
    <property type="entry name" value="P-loop_NTPase"/>
</dbReference>
<keyword evidence="3 5" id="KW-0067">ATP-binding</keyword>
<organism evidence="9">
    <name type="scientific">Phaffia rhodozyma</name>
    <name type="common">Yeast</name>
    <name type="synonym">Xanthophyllomyces dendrorhous</name>
    <dbReference type="NCBI Taxonomy" id="264483"/>
    <lineage>
        <taxon>Eukaryota</taxon>
        <taxon>Fungi</taxon>
        <taxon>Dikarya</taxon>
        <taxon>Basidiomycota</taxon>
        <taxon>Agaricomycotina</taxon>
        <taxon>Tremellomycetes</taxon>
        <taxon>Cystofilobasidiales</taxon>
        <taxon>Mrakiaceae</taxon>
        <taxon>Phaffia</taxon>
    </lineage>
</organism>
<dbReference type="Pfam" id="PF00271">
    <property type="entry name" value="Helicase_C"/>
    <property type="match status" value="1"/>
</dbReference>
<dbReference type="AlphaFoldDB" id="A0A0F7SSI1"/>
<sequence length="677" mass="72710">MLRSFTRPIVSASALARAVPSVGRAFFPATFNRVLTSTTTAAFTLPASPAKRFNSTFSSNDEPDLSSLPPLAEELSVANTLPFSTLKGKINEHILTALTEGPFKFTQMSTVQTRVLSLLPGLVGPVEGHGAGEEGKRDLLVKARTGTGKTVAFLTPAVESRLQFLANQRDSNIAAHDFVGTLIISPTRELAVQIANEAKAITSRFPATSRSDKWGVHLFVGGTSKAQQLRDWKSNRKDFIVATPGRLKDFLESVRDLPPALEKVQTVILDEADTMLDIGFGQDIAQIMNYLPKDRQTFLFSATVSPAIKGIAQDSLKNDALFLDVVPKGEAQTVDKIEQHVTVLEDLSTLMPHLIRLISHDQLVNPKSKTIIFLSTTKMTQLFSTIIRNLSVHFPEPNTSVYEIHSKLDQKVRFSTSDRFRKDNSAASVLVTSDVSARGVDYPGTTRVIQIGTPPDGEQYTHRVGRTGRGGATGRGDIILLPFEAGFIKSQLSNVPIKPLSVDELDREVRVLIENPPSQKNKPLSDDRKNELKNKIDLIEDGCKNIQSRFDQEVVGEVVTSLLGNYTPKPKILNTTKAEIVKGLSDLGSLGLGMQTPPHWSSQFLSKVGMWDGGSNGGSRGGYGSGGYGGGGSKGGKYGGYGKSSGGGGFNRSGGGGGGVKRSGGGGGGFSRGRGSW</sequence>
<dbReference type="PROSITE" id="PS51192">
    <property type="entry name" value="HELICASE_ATP_BIND_1"/>
    <property type="match status" value="1"/>
</dbReference>
<evidence type="ECO:0000256" key="4">
    <source>
        <dbReference type="ARBA" id="ARBA00022884"/>
    </source>
</evidence>
<keyword evidence="4 5" id="KW-0694">RNA-binding</keyword>
<dbReference type="GO" id="GO:0016787">
    <property type="term" value="F:hydrolase activity"/>
    <property type="evidence" value="ECO:0007669"/>
    <property type="project" value="UniProtKB-KW"/>
</dbReference>
<comment type="catalytic activity">
    <reaction evidence="5">
        <text>ATP + H2O = ADP + phosphate + H(+)</text>
        <dbReference type="Rhea" id="RHEA:13065"/>
        <dbReference type="ChEBI" id="CHEBI:15377"/>
        <dbReference type="ChEBI" id="CHEBI:15378"/>
        <dbReference type="ChEBI" id="CHEBI:30616"/>
        <dbReference type="ChEBI" id="CHEBI:43474"/>
        <dbReference type="ChEBI" id="CHEBI:456216"/>
        <dbReference type="EC" id="3.6.4.13"/>
    </reaction>
</comment>
<dbReference type="InterPro" id="IPR001650">
    <property type="entry name" value="Helicase_C-like"/>
</dbReference>
<evidence type="ECO:0000256" key="3">
    <source>
        <dbReference type="ARBA" id="ARBA00022840"/>
    </source>
</evidence>
<protein>
    <recommendedName>
        <fullName evidence="5">ATP-dependent RNA helicase</fullName>
        <ecNumber evidence="5">3.6.4.13</ecNumber>
    </recommendedName>
</protein>
<name>A0A0F7SSI1_PHARH</name>
<dbReference type="SUPFAM" id="SSF52540">
    <property type="entry name" value="P-loop containing nucleoside triphosphate hydrolases"/>
    <property type="match status" value="1"/>
</dbReference>
<dbReference type="GO" id="GO:0003724">
    <property type="term" value="F:RNA helicase activity"/>
    <property type="evidence" value="ECO:0007669"/>
    <property type="project" value="UniProtKB-EC"/>
</dbReference>
<dbReference type="EC" id="3.6.4.13" evidence="5"/>
<reference evidence="9" key="1">
    <citation type="submission" date="2014-08" db="EMBL/GenBank/DDBJ databases">
        <authorList>
            <person name="Sharma Rahul"/>
            <person name="Thines Marco"/>
        </authorList>
    </citation>
    <scope>NUCLEOTIDE SEQUENCE</scope>
</reference>
<comment type="similarity">
    <text evidence="5">Belongs to the DEAD box helicase family.</text>
</comment>
<dbReference type="Gene3D" id="3.40.50.300">
    <property type="entry name" value="P-loop containing nucleotide triphosphate hydrolases"/>
    <property type="match status" value="2"/>
</dbReference>